<name>A0A0D6L7V0_9BILA</name>
<evidence type="ECO:0000313" key="3">
    <source>
        <dbReference type="EMBL" id="EPB67825.1"/>
    </source>
</evidence>
<dbReference type="InterPro" id="IPR012337">
    <property type="entry name" value="RNaseH-like_sf"/>
</dbReference>
<feature type="compositionally biased region" description="Polar residues" evidence="1">
    <location>
        <begin position="438"/>
        <end position="451"/>
    </location>
</feature>
<dbReference type="InterPro" id="IPR005312">
    <property type="entry name" value="DUF1759"/>
</dbReference>
<dbReference type="InterPro" id="IPR036397">
    <property type="entry name" value="RNaseH_sf"/>
</dbReference>
<organism evidence="3 4">
    <name type="scientific">Ancylostoma ceylanicum</name>
    <dbReference type="NCBI Taxonomy" id="53326"/>
    <lineage>
        <taxon>Eukaryota</taxon>
        <taxon>Metazoa</taxon>
        <taxon>Ecdysozoa</taxon>
        <taxon>Nematoda</taxon>
        <taxon>Chromadorea</taxon>
        <taxon>Rhabditida</taxon>
        <taxon>Rhabditina</taxon>
        <taxon>Rhabditomorpha</taxon>
        <taxon>Strongyloidea</taxon>
        <taxon>Ancylostomatidae</taxon>
        <taxon>Ancylostomatinae</taxon>
        <taxon>Ancylostoma</taxon>
    </lineage>
</organism>
<dbReference type="GO" id="GO:0003676">
    <property type="term" value="F:nucleic acid binding"/>
    <property type="evidence" value="ECO:0007669"/>
    <property type="project" value="InterPro"/>
</dbReference>
<protein>
    <submittedName>
        <fullName evidence="3">Peptidase family A16</fullName>
    </submittedName>
</protein>
<evidence type="ECO:0000313" key="4">
    <source>
        <dbReference type="Proteomes" id="UP000054495"/>
    </source>
</evidence>
<keyword evidence="4" id="KW-1185">Reference proteome</keyword>
<feature type="compositionally biased region" description="Basic and acidic residues" evidence="1">
    <location>
        <begin position="396"/>
        <end position="406"/>
    </location>
</feature>
<evidence type="ECO:0000259" key="2">
    <source>
        <dbReference type="PROSITE" id="PS50994"/>
    </source>
</evidence>
<dbReference type="PANTHER" id="PTHR47331">
    <property type="entry name" value="PHD-TYPE DOMAIN-CONTAINING PROTEIN"/>
    <property type="match status" value="1"/>
</dbReference>
<dbReference type="Gene3D" id="3.30.420.10">
    <property type="entry name" value="Ribonuclease H-like superfamily/Ribonuclease H"/>
    <property type="match status" value="1"/>
</dbReference>
<dbReference type="InterPro" id="IPR001584">
    <property type="entry name" value="Integrase_cat-core"/>
</dbReference>
<accession>A0A0D6L7V0</accession>
<gene>
    <name evidence="3" type="ORF">ANCCEY_13081</name>
</gene>
<dbReference type="SUPFAM" id="SSF53098">
    <property type="entry name" value="Ribonuclease H-like"/>
    <property type="match status" value="1"/>
</dbReference>
<dbReference type="EMBL" id="KE125564">
    <property type="protein sequence ID" value="EPB67825.1"/>
    <property type="molecule type" value="Genomic_DNA"/>
</dbReference>
<reference evidence="3 4" key="1">
    <citation type="submission" date="2013-05" db="EMBL/GenBank/DDBJ databases">
        <title>Draft genome of the parasitic nematode Anyclostoma ceylanicum.</title>
        <authorList>
            <person name="Mitreva M."/>
        </authorList>
    </citation>
    <scope>NUCLEOTIDE SEQUENCE [LARGE SCALE GENOMIC DNA]</scope>
</reference>
<dbReference type="Pfam" id="PF03564">
    <property type="entry name" value="DUF1759"/>
    <property type="match status" value="1"/>
</dbReference>
<dbReference type="Proteomes" id="UP000054495">
    <property type="component" value="Unassembled WGS sequence"/>
</dbReference>
<evidence type="ECO:0000256" key="1">
    <source>
        <dbReference type="SAM" id="MobiDB-lite"/>
    </source>
</evidence>
<dbReference type="GO" id="GO:0015074">
    <property type="term" value="P:DNA integration"/>
    <property type="evidence" value="ECO:0007669"/>
    <property type="project" value="InterPro"/>
</dbReference>
<dbReference type="InterPro" id="IPR040676">
    <property type="entry name" value="DUF5641"/>
</dbReference>
<feature type="region of interest" description="Disordered" evidence="1">
    <location>
        <begin position="356"/>
        <end position="453"/>
    </location>
</feature>
<sequence>MGNSTISILKSIFFLPMLRKDCLIARSNLLITYTRLEQLHQNWISLIAANKEEEAVFSQFIDKYGDYRAALHDAVPILEKLDTILDTIEEEFKRRQLPLSDFIPTTPATSEAPSLDSQNPKLGQRNDISMPVPFPNEQVTLPHHHGTTTIDQSSRSLCNFVDASLLSKVDLLLFSGSILEFQEFWERFSTLIGNKPHIDDAIKFSLLKSSFKGRVLHCLQSLPITSANYHIAVDILETHFDDRVTIRHVLLTKLASLPACDSARKELQVLYNQMYALIRQFCTYEDDSKEYGLGAILLNKLPRHVRSRIYDKTNNQANLTPTALIQLLTDIVRKETTLREMEFQELDSSSRYTYHVIRNQPQMSRKRRSRHPFSREDNSPRILAPTTMETQKLHAAKGDEHSDQNRKNRFHRQPRWRSGEPLGHAHFSEQLPLPSNPAEPSTTLHSTQVPHATSKPPLMCADVVLFNPDDESKEAHVTALLDTGASQSYIMIDLIEQLQLQPSDPQRITMYTFGSEEPIAMEATNHEIGIRCTDNTTQLLHVQALPILTREIKYAPISDPKENNQCLVRRIATPKLLIGIVDNPNESDDDKCLEDFNNSIKYNEQERRYLVKFPFKGNPSELPTNRDHAYSRFLSNLKALQKNPEYLKKYHEIFADQLKRGIIEEIDECRSVNISHYLAHHGVISESKKHTKDAEMNIRDFVSNNQELNRFMEEQENSKVDEQCKILGVTWKTTTDEFEVHLPRHASGTTWTKRRVLQQVASTYDPFGSLNPADVASRGCTIDELVSNDLWWNGPSSLLEEENTWPCEKFDSDPDEHFLSAVCCTTQKASEVEPSRMTSVIESERFSKWSYILRTVVMILTFITRLSPKATQHFGATKTALRSRAEVILFRMAQIEDPPCSDLQRHLTLFKCRRTNLFRVRTRIRGSALPLETKEPILLPRKSNITELFILYIHERNHHCGTEQTLIELRKWVWVQKGRSTVKRVINNRCFLCKRTNLKPFKLPDFPPHPDYRVNTPNFPFENCGLDVMGPMKYKSKHEESKKCWNQLTTCLNCRAIVVNIIRSLSSHTILHSLRRFIALNGCPKRIICDNAPAFKAFAQTQSDEPMNEENSKDLLDYCATNKIQFKFIPAFSPWQGGVYERMIGIFKSAFTQATRNRTLLIDDLHTLAKESEAVCNSRPLTYVNEQKDFIPLRPINFIRPTARLTSPCLLNEDDEWKPQYTTRDNLIKDWRFGLKLLETFWKRWQAEYLTCLREQHQISHPYPRIHNTDKPTHGEYVLIHDDNNQRGSWRMGQICGSSDGYQRSVQVRLPSGLIITRPINLNEPQEGRTQAPTHHMVTRSRARLQRLNLPLLISIMAILLPCVISTSSRCPEELTLDKKIIYATPCVAKGAAVAVYSQKDRKHICWFPVTCPNGEIRDSFNQSKDMRICGPKYECPKWSRFCSHYHNSRTQHAKASNIPSEFLHFTPEEVCSFDQSAKCSQRKKTGIFNQIELYDGTFLLVPKLQVSVKDFLSSDDFICINSEGKLVPARRPYRGTSMFCKKQQCSDDGNKLCMYDTPVALYDFSNTRSADILIPIKA</sequence>
<dbReference type="Pfam" id="PF18701">
    <property type="entry name" value="DUF5641"/>
    <property type="match status" value="1"/>
</dbReference>
<feature type="domain" description="Integrase catalytic" evidence="2">
    <location>
        <begin position="1016"/>
        <end position="1203"/>
    </location>
</feature>
<proteinExistence type="predicted"/>
<dbReference type="PROSITE" id="PS50994">
    <property type="entry name" value="INTEGRASE"/>
    <property type="match status" value="1"/>
</dbReference>